<dbReference type="AlphaFoldDB" id="A0A345DCR1"/>
<sequence length="344" mass="36990">MNLLFKFKKTTLLIIALIMVTLWGMTRLSSPLGDKSGTQSLTIAKGVGASTIAEQLSALSKSSGGSVSAFEITALSFITGRSGDFKSGDYDINARNSLRSILDKIARGDVAPTRVRLPEGATWSQIKAALLKADVQHNAQELDVKQLATELKLSTPSAEGMLFPDTYQYRRGETETALLARAAQTLQTKLSAAWDKRAADLPYTSPYEALTMASIIEKETGTAADRPMIASVFINRLKTPMRLQTDPSVIYGIGDTFNGNLTKADLQRDTPFNTYTRNGLTPTPIATASMASIEAALHPTDSKALYFVARGDGSSEFSETLSAHNAAVQKYQLNPIKSATTAAP</sequence>
<dbReference type="OrthoDB" id="9814591at2"/>
<evidence type="ECO:0000256" key="5">
    <source>
        <dbReference type="ARBA" id="ARBA00023239"/>
    </source>
</evidence>
<proteinExistence type="inferred from homology"/>
<dbReference type="PANTHER" id="PTHR30518:SF2">
    <property type="entry name" value="ENDOLYTIC MUREIN TRANSGLYCOSYLASE"/>
    <property type="match status" value="1"/>
</dbReference>
<dbReference type="KEGG" id="hyf:DTO96_101890"/>
<comment type="similarity">
    <text evidence="7">Belongs to the transglycosylase MltG family.</text>
</comment>
<dbReference type="RefSeq" id="WP_114563259.1">
    <property type="nucleotide sequence ID" value="NZ_CP031124.1"/>
</dbReference>
<dbReference type="GO" id="GO:0071555">
    <property type="term" value="P:cell wall organization"/>
    <property type="evidence" value="ECO:0007669"/>
    <property type="project" value="UniProtKB-KW"/>
</dbReference>
<dbReference type="HAMAP" id="MF_02065">
    <property type="entry name" value="MltG"/>
    <property type="match status" value="1"/>
</dbReference>
<dbReference type="Gene3D" id="3.30.160.60">
    <property type="entry name" value="Classic Zinc Finger"/>
    <property type="match status" value="1"/>
</dbReference>
<keyword evidence="1 7" id="KW-1003">Cell membrane</keyword>
<dbReference type="Pfam" id="PF02618">
    <property type="entry name" value="YceG"/>
    <property type="match status" value="1"/>
</dbReference>
<evidence type="ECO:0000256" key="7">
    <source>
        <dbReference type="HAMAP-Rule" id="MF_02065"/>
    </source>
</evidence>
<dbReference type="Gene3D" id="3.30.1490.480">
    <property type="entry name" value="Endolytic murein transglycosylase"/>
    <property type="match status" value="1"/>
</dbReference>
<keyword evidence="5 7" id="KW-0456">Lyase</keyword>
<dbReference type="GO" id="GO:0009252">
    <property type="term" value="P:peptidoglycan biosynthetic process"/>
    <property type="evidence" value="ECO:0007669"/>
    <property type="project" value="UniProtKB-UniRule"/>
</dbReference>
<dbReference type="GO" id="GO:0008932">
    <property type="term" value="F:lytic endotransglycosylase activity"/>
    <property type="evidence" value="ECO:0007669"/>
    <property type="project" value="UniProtKB-UniRule"/>
</dbReference>
<gene>
    <name evidence="7 8" type="primary">mltG</name>
    <name evidence="8" type="ORF">DTO96_101890</name>
</gene>
<dbReference type="GO" id="GO:0005886">
    <property type="term" value="C:plasma membrane"/>
    <property type="evidence" value="ECO:0007669"/>
    <property type="project" value="UniProtKB-UniRule"/>
</dbReference>
<evidence type="ECO:0000313" key="8">
    <source>
        <dbReference type="EMBL" id="AXF86149.1"/>
    </source>
</evidence>
<evidence type="ECO:0000256" key="6">
    <source>
        <dbReference type="ARBA" id="ARBA00023316"/>
    </source>
</evidence>
<evidence type="ECO:0000256" key="3">
    <source>
        <dbReference type="ARBA" id="ARBA00022989"/>
    </source>
</evidence>
<comment type="catalytic activity">
    <reaction evidence="7">
        <text>a peptidoglycan chain = a peptidoglycan chain with N-acetyl-1,6-anhydromuramyl-[peptide] at the reducing end + a peptidoglycan chain with N-acetylglucosamine at the non-reducing end.</text>
        <dbReference type="EC" id="4.2.2.29"/>
    </reaction>
</comment>
<keyword evidence="2 7" id="KW-0812">Transmembrane</keyword>
<keyword evidence="9" id="KW-1185">Reference proteome</keyword>
<keyword evidence="3 7" id="KW-1133">Transmembrane helix</keyword>
<keyword evidence="7" id="KW-0997">Cell inner membrane</keyword>
<dbReference type="Proteomes" id="UP000252182">
    <property type="component" value="Chromosome"/>
</dbReference>
<accession>A0A345DCR1</accession>
<comment type="function">
    <text evidence="7">Functions as a peptidoglycan terminase that cleaves nascent peptidoglycan strands endolytically to terminate their elongation.</text>
</comment>
<evidence type="ECO:0000313" key="9">
    <source>
        <dbReference type="Proteomes" id="UP000252182"/>
    </source>
</evidence>
<dbReference type="EC" id="4.2.2.29" evidence="7"/>
<keyword evidence="6 7" id="KW-0961">Cell wall biogenesis/degradation</keyword>
<evidence type="ECO:0000256" key="2">
    <source>
        <dbReference type="ARBA" id="ARBA00022692"/>
    </source>
</evidence>
<dbReference type="InterPro" id="IPR003770">
    <property type="entry name" value="MLTG-like"/>
</dbReference>
<dbReference type="NCBIfam" id="TIGR00247">
    <property type="entry name" value="endolytic transglycosylase MltG"/>
    <property type="match status" value="1"/>
</dbReference>
<feature type="site" description="Important for catalytic activity" evidence="7">
    <location>
        <position position="219"/>
    </location>
</feature>
<evidence type="ECO:0000256" key="1">
    <source>
        <dbReference type="ARBA" id="ARBA00022475"/>
    </source>
</evidence>
<dbReference type="CDD" id="cd08010">
    <property type="entry name" value="MltG_like"/>
    <property type="match status" value="1"/>
</dbReference>
<evidence type="ECO:0000256" key="4">
    <source>
        <dbReference type="ARBA" id="ARBA00023136"/>
    </source>
</evidence>
<dbReference type="EMBL" id="CP031124">
    <property type="protein sequence ID" value="AXF86149.1"/>
    <property type="molecule type" value="Genomic_DNA"/>
</dbReference>
<organism evidence="8 9">
    <name type="scientific">Ephemeroptericola cinctiostellae</name>
    <dbReference type="NCBI Taxonomy" id="2268024"/>
    <lineage>
        <taxon>Bacteria</taxon>
        <taxon>Pseudomonadati</taxon>
        <taxon>Pseudomonadota</taxon>
        <taxon>Betaproteobacteria</taxon>
        <taxon>Burkholderiales</taxon>
        <taxon>Burkholderiaceae</taxon>
        <taxon>Ephemeroptericola</taxon>
    </lineage>
</organism>
<keyword evidence="4 7" id="KW-0472">Membrane</keyword>
<protein>
    <recommendedName>
        <fullName evidence="7">Endolytic murein transglycosylase</fullName>
        <ecNumber evidence="7">4.2.2.29</ecNumber>
    </recommendedName>
    <alternativeName>
        <fullName evidence="7">Peptidoglycan lytic transglycosylase</fullName>
    </alternativeName>
    <alternativeName>
        <fullName evidence="7">Peptidoglycan polymerization terminase</fullName>
    </alternativeName>
</protein>
<dbReference type="PANTHER" id="PTHR30518">
    <property type="entry name" value="ENDOLYTIC MUREIN TRANSGLYCOSYLASE"/>
    <property type="match status" value="1"/>
</dbReference>
<reference evidence="9" key="1">
    <citation type="submission" date="2018-07" db="EMBL/GenBank/DDBJ databases">
        <authorList>
            <person name="Kim H."/>
        </authorList>
    </citation>
    <scope>NUCLEOTIDE SEQUENCE [LARGE SCALE GENOMIC DNA]</scope>
    <source>
        <strain evidence="9">F02</strain>
    </source>
</reference>
<name>A0A345DCR1_9BURK</name>